<proteinExistence type="predicted"/>
<reference evidence="1" key="2">
    <citation type="journal article" date="2015" name="Data Brief">
        <title>Shoot transcriptome of the giant reed, Arundo donax.</title>
        <authorList>
            <person name="Barrero R.A."/>
            <person name="Guerrero F.D."/>
            <person name="Moolhuijzen P."/>
            <person name="Goolsby J.A."/>
            <person name="Tidwell J."/>
            <person name="Bellgard S.E."/>
            <person name="Bellgard M.I."/>
        </authorList>
    </citation>
    <scope>NUCLEOTIDE SEQUENCE</scope>
    <source>
        <tissue evidence="1">Shoot tissue taken approximately 20 cm above the soil surface</tissue>
    </source>
</reference>
<evidence type="ECO:0000313" key="1">
    <source>
        <dbReference type="EMBL" id="JAD86358.1"/>
    </source>
</evidence>
<protein>
    <submittedName>
        <fullName evidence="1">Uncharacterized protein</fullName>
    </submittedName>
</protein>
<accession>A0A0A9DI58</accession>
<sequence>MFQCGEQIMFFWIGSSPQEMQHIYQWPPFSKINPRVHFFR</sequence>
<organism evidence="1">
    <name type="scientific">Arundo donax</name>
    <name type="common">Giant reed</name>
    <name type="synonym">Donax arundinaceus</name>
    <dbReference type="NCBI Taxonomy" id="35708"/>
    <lineage>
        <taxon>Eukaryota</taxon>
        <taxon>Viridiplantae</taxon>
        <taxon>Streptophyta</taxon>
        <taxon>Embryophyta</taxon>
        <taxon>Tracheophyta</taxon>
        <taxon>Spermatophyta</taxon>
        <taxon>Magnoliopsida</taxon>
        <taxon>Liliopsida</taxon>
        <taxon>Poales</taxon>
        <taxon>Poaceae</taxon>
        <taxon>PACMAD clade</taxon>
        <taxon>Arundinoideae</taxon>
        <taxon>Arundineae</taxon>
        <taxon>Arundo</taxon>
    </lineage>
</organism>
<dbReference type="EMBL" id="GBRH01211537">
    <property type="protein sequence ID" value="JAD86358.1"/>
    <property type="molecule type" value="Transcribed_RNA"/>
</dbReference>
<name>A0A0A9DI58_ARUDO</name>
<dbReference type="AlphaFoldDB" id="A0A0A9DI58"/>
<reference evidence="1" key="1">
    <citation type="submission" date="2014-09" db="EMBL/GenBank/DDBJ databases">
        <authorList>
            <person name="Magalhaes I.L.F."/>
            <person name="Oliveira U."/>
            <person name="Santos F.R."/>
            <person name="Vidigal T.H.D.A."/>
            <person name="Brescovit A.D."/>
            <person name="Santos A.J."/>
        </authorList>
    </citation>
    <scope>NUCLEOTIDE SEQUENCE</scope>
    <source>
        <tissue evidence="1">Shoot tissue taken approximately 20 cm above the soil surface</tissue>
    </source>
</reference>